<keyword evidence="1" id="KW-0472">Membrane</keyword>
<dbReference type="Proteomes" id="UP000708208">
    <property type="component" value="Unassembled WGS sequence"/>
</dbReference>
<sequence>MDRWLPGSADSTCESTGNGFASIQLYHTETAFTFLGVAILFALCFLISEIAVRWKYGDRQSEKPEKLLSAISLKQYLDNMETNR</sequence>
<feature type="transmembrane region" description="Helical" evidence="1">
    <location>
        <begin position="31"/>
        <end position="52"/>
    </location>
</feature>
<reference evidence="2" key="1">
    <citation type="submission" date="2021-06" db="EMBL/GenBank/DDBJ databases">
        <authorList>
            <person name="Hodson N. C."/>
            <person name="Mongue J. A."/>
            <person name="Jaron S. K."/>
        </authorList>
    </citation>
    <scope>NUCLEOTIDE SEQUENCE</scope>
</reference>
<keyword evidence="1" id="KW-1133">Transmembrane helix</keyword>
<keyword evidence="1" id="KW-0812">Transmembrane</keyword>
<gene>
    <name evidence="2" type="ORF">AFUS01_LOCUS7124</name>
</gene>
<evidence type="ECO:0000313" key="2">
    <source>
        <dbReference type="EMBL" id="CAG7717683.1"/>
    </source>
</evidence>
<dbReference type="AlphaFoldDB" id="A0A8J2K0V1"/>
<dbReference type="EMBL" id="CAJVCH010047852">
    <property type="protein sequence ID" value="CAG7717683.1"/>
    <property type="molecule type" value="Genomic_DNA"/>
</dbReference>
<evidence type="ECO:0000313" key="3">
    <source>
        <dbReference type="Proteomes" id="UP000708208"/>
    </source>
</evidence>
<accession>A0A8J2K0V1</accession>
<organism evidence="2 3">
    <name type="scientific">Allacma fusca</name>
    <dbReference type="NCBI Taxonomy" id="39272"/>
    <lineage>
        <taxon>Eukaryota</taxon>
        <taxon>Metazoa</taxon>
        <taxon>Ecdysozoa</taxon>
        <taxon>Arthropoda</taxon>
        <taxon>Hexapoda</taxon>
        <taxon>Collembola</taxon>
        <taxon>Symphypleona</taxon>
        <taxon>Sminthuridae</taxon>
        <taxon>Allacma</taxon>
    </lineage>
</organism>
<comment type="caution">
    <text evidence="2">The sequence shown here is derived from an EMBL/GenBank/DDBJ whole genome shotgun (WGS) entry which is preliminary data.</text>
</comment>
<keyword evidence="3" id="KW-1185">Reference proteome</keyword>
<protein>
    <submittedName>
        <fullName evidence="2">Uncharacterized protein</fullName>
    </submittedName>
</protein>
<name>A0A8J2K0V1_9HEXA</name>
<evidence type="ECO:0000256" key="1">
    <source>
        <dbReference type="SAM" id="Phobius"/>
    </source>
</evidence>
<proteinExistence type="predicted"/>